<dbReference type="Pfam" id="PF02786">
    <property type="entry name" value="CPSase_L_D2"/>
    <property type="match status" value="1"/>
</dbReference>
<dbReference type="SUPFAM" id="SSF51246">
    <property type="entry name" value="Rudiment single hybrid motif"/>
    <property type="match status" value="1"/>
</dbReference>
<evidence type="ECO:0000256" key="8">
    <source>
        <dbReference type="PROSITE-ProRule" id="PRU00409"/>
    </source>
</evidence>
<keyword evidence="4 8" id="KW-0547">Nucleotide-binding</keyword>
<dbReference type="CDD" id="cd06850">
    <property type="entry name" value="biotinyl_domain"/>
    <property type="match status" value="1"/>
</dbReference>
<evidence type="ECO:0000259" key="10">
    <source>
        <dbReference type="PROSITE" id="PS50975"/>
    </source>
</evidence>
<dbReference type="InterPro" id="IPR011761">
    <property type="entry name" value="ATP-grasp"/>
</dbReference>
<dbReference type="Gene3D" id="2.40.50.100">
    <property type="match status" value="1"/>
</dbReference>
<dbReference type="SUPFAM" id="SSF51230">
    <property type="entry name" value="Single hybrid motif"/>
    <property type="match status" value="1"/>
</dbReference>
<evidence type="ECO:0000256" key="7">
    <source>
        <dbReference type="ARBA" id="ARBA00046317"/>
    </source>
</evidence>
<dbReference type="PROSITE" id="PS50975">
    <property type="entry name" value="ATP_GRASP"/>
    <property type="match status" value="1"/>
</dbReference>
<dbReference type="Pfam" id="PF02785">
    <property type="entry name" value="Biotin_carb_C"/>
    <property type="match status" value="1"/>
</dbReference>
<dbReference type="SMART" id="SM00878">
    <property type="entry name" value="Biotin_carb_C"/>
    <property type="match status" value="1"/>
</dbReference>
<dbReference type="FunFam" id="3.30.470.20:FF:000028">
    <property type="entry name" value="Methylcrotonoyl-CoA carboxylase subunit alpha, mitochondrial"/>
    <property type="match status" value="1"/>
</dbReference>
<feature type="domain" description="Lipoyl-binding" evidence="9">
    <location>
        <begin position="579"/>
        <end position="658"/>
    </location>
</feature>
<dbReference type="Pfam" id="PF00364">
    <property type="entry name" value="Biotin_lipoyl"/>
    <property type="match status" value="1"/>
</dbReference>
<dbReference type="SUPFAM" id="SSF52440">
    <property type="entry name" value="PreATP-grasp domain"/>
    <property type="match status" value="1"/>
</dbReference>
<sequence>MFSTVLIANRGEIAVRVIRTLRELGIRSVAVYSDADAGAVHVAEADEAVRLGPAPAAESYLSIERVLDAAAASGADAIHPGYGFLSENPAFARACAARGIVFIGPPPEAMEALGDKVRAKLAAEAADVPVLPGLQRPELTDDELLAFADEHPQAFPLMVKAAAGGGGRGMRIVRERAALPAALEAARREARAGFGDDALLVERYVERARHIEVQLLADAHGNAVHLGERECSLQRRHQKVVEESPSPTVSPEMRERLGAAAVRLAREAGYVGAGTAEFIVSADDPDQFFFLEVNARLQVEHPVTELVTGLDLVEQQLLVAAGRPLAFGQQDVRLDGWAIEVRLCAEDPANGFLPATGAIGLWQAPTGPGVRVDSGFAAGSAVTPHYDSLLAKVIAHGGDREQALGRLSGALEDLRVLGVTTNAGFLTRLLAVPEVVRGELDTGLIERDAADALPPDAEARQAAIALAMIGTLELDRAGDGHDPWDTLVSWRIDGRAPVSWELQAVGRDEPQVVRVDGPATGALVELDGERVNVSATVLAPHRTRVVTDGRGRRWDHVLLDGRRWLAAGADAFALTVREPVVEGADAAGEGSLEAPMPGTVIAVRTSGGAEVEEGDVLVVLESMKMEITLVAPMAATVVDVQIAVGDSVRQGQALVELEATA</sequence>
<organism evidence="12 13">
    <name type="scientific">Patulibacter medicamentivorans</name>
    <dbReference type="NCBI Taxonomy" id="1097667"/>
    <lineage>
        <taxon>Bacteria</taxon>
        <taxon>Bacillati</taxon>
        <taxon>Actinomycetota</taxon>
        <taxon>Thermoleophilia</taxon>
        <taxon>Solirubrobacterales</taxon>
        <taxon>Patulibacteraceae</taxon>
        <taxon>Patulibacter</taxon>
    </lineage>
</organism>
<dbReference type="AlphaFoldDB" id="H0E5Q0"/>
<dbReference type="PANTHER" id="PTHR18866:SF33">
    <property type="entry name" value="METHYLCROTONOYL-COA CARBOXYLASE SUBUNIT ALPHA, MITOCHONDRIAL-RELATED"/>
    <property type="match status" value="1"/>
</dbReference>
<dbReference type="InterPro" id="IPR005479">
    <property type="entry name" value="CPAse_ATP-bd"/>
</dbReference>
<dbReference type="InterPro" id="IPR000089">
    <property type="entry name" value="Biotin_lipoyl"/>
</dbReference>
<name>H0E5Q0_9ACTN</name>
<gene>
    <name evidence="12" type="ORF">PAI11_21470</name>
</gene>
<evidence type="ECO:0000256" key="4">
    <source>
        <dbReference type="ARBA" id="ARBA00022741"/>
    </source>
</evidence>
<dbReference type="InterPro" id="IPR050856">
    <property type="entry name" value="Biotin_carboxylase_complex"/>
</dbReference>
<evidence type="ECO:0000259" key="11">
    <source>
        <dbReference type="PROSITE" id="PS50979"/>
    </source>
</evidence>
<dbReference type="PROSITE" id="PS50979">
    <property type="entry name" value="BC"/>
    <property type="match status" value="1"/>
</dbReference>
<dbReference type="InterPro" id="IPR011764">
    <property type="entry name" value="Biotin_carboxylation_dom"/>
</dbReference>
<protein>
    <recommendedName>
        <fullName evidence="2">biotin carboxylase</fullName>
        <ecNumber evidence="2">6.3.4.14</ecNumber>
    </recommendedName>
</protein>
<dbReference type="InterPro" id="IPR005481">
    <property type="entry name" value="BC-like_N"/>
</dbReference>
<dbReference type="PANTHER" id="PTHR18866">
    <property type="entry name" value="CARBOXYLASE:PYRUVATE/ACETYL-COA/PROPIONYL-COA CARBOXYLASE"/>
    <property type="match status" value="1"/>
</dbReference>
<comment type="caution">
    <text evidence="12">The sequence shown here is derived from an EMBL/GenBank/DDBJ whole genome shotgun (WGS) entry which is preliminary data.</text>
</comment>
<dbReference type="EC" id="6.3.4.14" evidence="2"/>
<keyword evidence="3 12" id="KW-0436">Ligase</keyword>
<dbReference type="SUPFAM" id="SSF56059">
    <property type="entry name" value="Glutathione synthetase ATP-binding domain-like"/>
    <property type="match status" value="1"/>
</dbReference>
<dbReference type="PROSITE" id="PS00867">
    <property type="entry name" value="CPSASE_2"/>
    <property type="match status" value="1"/>
</dbReference>
<comment type="cofactor">
    <cofactor evidence="1">
        <name>biotin</name>
        <dbReference type="ChEBI" id="CHEBI:57586"/>
    </cofactor>
</comment>
<evidence type="ECO:0000259" key="9">
    <source>
        <dbReference type="PROSITE" id="PS50968"/>
    </source>
</evidence>
<accession>H0E5Q0</accession>
<dbReference type="Pfam" id="PF00289">
    <property type="entry name" value="Biotin_carb_N"/>
    <property type="match status" value="1"/>
</dbReference>
<dbReference type="InterPro" id="IPR011054">
    <property type="entry name" value="Rudment_hybrid_motif"/>
</dbReference>
<dbReference type="InterPro" id="IPR005482">
    <property type="entry name" value="Biotin_COase_C"/>
</dbReference>
<dbReference type="PATRIC" id="fig|1097667.3.peg.2128"/>
<dbReference type="GO" id="GO:0005524">
    <property type="term" value="F:ATP binding"/>
    <property type="evidence" value="ECO:0007669"/>
    <property type="project" value="UniProtKB-UniRule"/>
</dbReference>
<dbReference type="RefSeq" id="WP_007574734.1">
    <property type="nucleotide sequence ID" value="NZ_AGUD01000192.1"/>
</dbReference>
<feature type="domain" description="Biotin carboxylation" evidence="11">
    <location>
        <begin position="1"/>
        <end position="450"/>
    </location>
</feature>
<feature type="domain" description="ATP-grasp" evidence="10">
    <location>
        <begin position="120"/>
        <end position="321"/>
    </location>
</feature>
<evidence type="ECO:0000313" key="13">
    <source>
        <dbReference type="Proteomes" id="UP000005143"/>
    </source>
</evidence>
<evidence type="ECO:0000313" key="12">
    <source>
        <dbReference type="EMBL" id="EHN11013.1"/>
    </source>
</evidence>
<dbReference type="InterPro" id="IPR016185">
    <property type="entry name" value="PreATP-grasp_dom_sf"/>
</dbReference>
<dbReference type="Proteomes" id="UP000005143">
    <property type="component" value="Unassembled WGS sequence"/>
</dbReference>
<reference evidence="12 13" key="1">
    <citation type="journal article" date="2013" name="Biodegradation">
        <title>Quantitative proteomic analysis of ibuprofen-degrading Patulibacter sp. strain I11.</title>
        <authorList>
            <person name="Almeida B."/>
            <person name="Kjeldal H."/>
            <person name="Lolas I."/>
            <person name="Knudsen A.D."/>
            <person name="Carvalho G."/>
            <person name="Nielsen K.L."/>
            <person name="Barreto Crespo M.T."/>
            <person name="Stensballe A."/>
            <person name="Nielsen J.L."/>
        </authorList>
    </citation>
    <scope>NUCLEOTIDE SEQUENCE [LARGE SCALE GENOMIC DNA]</scope>
    <source>
        <strain evidence="12 13">I11</strain>
    </source>
</reference>
<dbReference type="Gene3D" id="3.30.470.20">
    <property type="entry name" value="ATP-grasp fold, B domain"/>
    <property type="match status" value="1"/>
</dbReference>
<comment type="pathway">
    <text evidence="7">Amino-acid degradation; L-leucine degradation.</text>
</comment>
<dbReference type="Pfam" id="PF21139">
    <property type="entry name" value="BT_MCC_alpha"/>
    <property type="match status" value="1"/>
</dbReference>
<dbReference type="FunFam" id="3.40.50.20:FF:000010">
    <property type="entry name" value="Propionyl-CoA carboxylase subunit alpha"/>
    <property type="match status" value="1"/>
</dbReference>
<evidence type="ECO:0000256" key="3">
    <source>
        <dbReference type="ARBA" id="ARBA00022598"/>
    </source>
</evidence>
<dbReference type="InterPro" id="IPR048429">
    <property type="entry name" value="MCC_alpha_BT"/>
</dbReference>
<evidence type="ECO:0000256" key="5">
    <source>
        <dbReference type="ARBA" id="ARBA00022840"/>
    </source>
</evidence>
<dbReference type="OrthoDB" id="9760256at2"/>
<keyword evidence="5 8" id="KW-0067">ATP-binding</keyword>
<keyword evidence="13" id="KW-1185">Reference proteome</keyword>
<dbReference type="GO" id="GO:0004075">
    <property type="term" value="F:biotin carboxylase activity"/>
    <property type="evidence" value="ECO:0007669"/>
    <property type="project" value="UniProtKB-EC"/>
</dbReference>
<evidence type="ECO:0000256" key="2">
    <source>
        <dbReference type="ARBA" id="ARBA00013263"/>
    </source>
</evidence>
<dbReference type="GO" id="GO:0046872">
    <property type="term" value="F:metal ion binding"/>
    <property type="evidence" value="ECO:0007669"/>
    <property type="project" value="InterPro"/>
</dbReference>
<dbReference type="PROSITE" id="PS00866">
    <property type="entry name" value="CPSASE_1"/>
    <property type="match status" value="1"/>
</dbReference>
<dbReference type="PROSITE" id="PS50968">
    <property type="entry name" value="BIOTINYL_LIPOYL"/>
    <property type="match status" value="1"/>
</dbReference>
<dbReference type="EMBL" id="AGUD01000192">
    <property type="protein sequence ID" value="EHN11013.1"/>
    <property type="molecule type" value="Genomic_DNA"/>
</dbReference>
<dbReference type="Gene3D" id="3.30.700.40">
    <property type="match status" value="1"/>
</dbReference>
<keyword evidence="6" id="KW-0092">Biotin</keyword>
<dbReference type="InterPro" id="IPR011053">
    <property type="entry name" value="Single_hybrid_motif"/>
</dbReference>
<proteinExistence type="predicted"/>
<evidence type="ECO:0000256" key="6">
    <source>
        <dbReference type="ARBA" id="ARBA00023267"/>
    </source>
</evidence>
<evidence type="ECO:0000256" key="1">
    <source>
        <dbReference type="ARBA" id="ARBA00001953"/>
    </source>
</evidence>